<dbReference type="Gene3D" id="1.10.3290.10">
    <property type="entry name" value="Fido-like domain"/>
    <property type="match status" value="1"/>
</dbReference>
<reference evidence="9" key="1">
    <citation type="submission" date="2018-08" db="EMBL/GenBank/DDBJ databases">
        <title>Murine metabolic-syndrome-specific gut microbial biobank.</title>
        <authorList>
            <person name="Liu C."/>
        </authorList>
    </citation>
    <scope>NUCLEOTIDE SEQUENCE [LARGE SCALE GENOMIC DNA]</scope>
    <source>
        <strain evidence="9">Z82</strain>
    </source>
</reference>
<feature type="domain" description="Fido" evidence="8">
    <location>
        <begin position="109"/>
        <end position="265"/>
    </location>
</feature>
<sequence>MTADNPNDFPYQPAPPLDGSARQRAAHWAVASGLQAVDGLAPSEYTSGLMTGYVSGVRELPAIRKLVEDRYRSAASLGPASSDDLAAQQEADFVSLRITELLARNAFLFDPGMLDDIHAHLFQDMDEDAFRPGAHKTDALQKQEPILNGDSILYADPSIVDRALKFAFDEERAFAYAPAFDAAQLEHLARFAARIWQVHPFAEGNTRTTAVFLILYLRHLGFDAENEPFERHSRYFRDALVRANYRNARAAAMPDLQPLVRFFDNLLNGAHRELHSEDLRVQALFDDPTLLRNIPPKEALNQPT</sequence>
<evidence type="ECO:0000256" key="1">
    <source>
        <dbReference type="ARBA" id="ARBA00022679"/>
    </source>
</evidence>
<name>A0A7C9NZK7_9BACT</name>
<dbReference type="EC" id="2.7.7.108" evidence="5"/>
<dbReference type="SUPFAM" id="SSF140931">
    <property type="entry name" value="Fic-like"/>
    <property type="match status" value="1"/>
</dbReference>
<evidence type="ECO:0000256" key="2">
    <source>
        <dbReference type="ARBA" id="ARBA00022695"/>
    </source>
</evidence>
<comment type="catalytic activity">
    <reaction evidence="7">
        <text>L-tyrosyl-[protein] + ATP = O-(5'-adenylyl)-L-tyrosyl-[protein] + diphosphate</text>
        <dbReference type="Rhea" id="RHEA:54288"/>
        <dbReference type="Rhea" id="RHEA-COMP:10136"/>
        <dbReference type="Rhea" id="RHEA-COMP:13846"/>
        <dbReference type="ChEBI" id="CHEBI:30616"/>
        <dbReference type="ChEBI" id="CHEBI:33019"/>
        <dbReference type="ChEBI" id="CHEBI:46858"/>
        <dbReference type="ChEBI" id="CHEBI:83624"/>
        <dbReference type="EC" id="2.7.7.108"/>
    </reaction>
</comment>
<comment type="caution">
    <text evidence="9">The sequence shown here is derived from an EMBL/GenBank/DDBJ whole genome shotgun (WGS) entry which is preliminary data.</text>
</comment>
<dbReference type="GO" id="GO:0051302">
    <property type="term" value="P:regulation of cell division"/>
    <property type="evidence" value="ECO:0007669"/>
    <property type="project" value="TreeGrafter"/>
</dbReference>
<dbReference type="EMBL" id="QWKH01000042">
    <property type="protein sequence ID" value="NBI34710.1"/>
    <property type="molecule type" value="Genomic_DNA"/>
</dbReference>
<proteinExistence type="predicted"/>
<dbReference type="InterPro" id="IPR003812">
    <property type="entry name" value="Fido"/>
</dbReference>
<evidence type="ECO:0000256" key="6">
    <source>
        <dbReference type="ARBA" id="ARBA00047939"/>
    </source>
</evidence>
<keyword evidence="1" id="KW-0808">Transferase</keyword>
<keyword evidence="4" id="KW-0067">ATP-binding</keyword>
<gene>
    <name evidence="9" type="ORF">D1639_06640</name>
</gene>
<evidence type="ECO:0000259" key="8">
    <source>
        <dbReference type="PROSITE" id="PS51459"/>
    </source>
</evidence>
<evidence type="ECO:0000256" key="4">
    <source>
        <dbReference type="ARBA" id="ARBA00022840"/>
    </source>
</evidence>
<dbReference type="InterPro" id="IPR036597">
    <property type="entry name" value="Fido-like_dom_sf"/>
</dbReference>
<dbReference type="PANTHER" id="PTHR39560:SF1">
    <property type="entry name" value="PROTEIN ADENYLYLTRANSFERASE FIC-RELATED"/>
    <property type="match status" value="1"/>
</dbReference>
<accession>A0A7C9NZK7</accession>
<evidence type="ECO:0000313" key="9">
    <source>
        <dbReference type="EMBL" id="NBI34710.1"/>
    </source>
</evidence>
<organism evidence="9">
    <name type="scientific">Muribaculaceae bacterium Z82</name>
    <dbReference type="NCBI Taxonomy" id="2304548"/>
    <lineage>
        <taxon>Bacteria</taxon>
        <taxon>Pseudomonadati</taxon>
        <taxon>Bacteroidota</taxon>
        <taxon>Bacteroidia</taxon>
        <taxon>Bacteroidales</taxon>
        <taxon>Muribaculaceae</taxon>
    </lineage>
</organism>
<comment type="catalytic activity">
    <reaction evidence="6">
        <text>L-threonyl-[protein] + ATP = 3-O-(5'-adenylyl)-L-threonyl-[protein] + diphosphate</text>
        <dbReference type="Rhea" id="RHEA:54292"/>
        <dbReference type="Rhea" id="RHEA-COMP:11060"/>
        <dbReference type="Rhea" id="RHEA-COMP:13847"/>
        <dbReference type="ChEBI" id="CHEBI:30013"/>
        <dbReference type="ChEBI" id="CHEBI:30616"/>
        <dbReference type="ChEBI" id="CHEBI:33019"/>
        <dbReference type="ChEBI" id="CHEBI:138113"/>
        <dbReference type="EC" id="2.7.7.108"/>
    </reaction>
</comment>
<keyword evidence="2" id="KW-0548">Nucleotidyltransferase</keyword>
<protein>
    <recommendedName>
        <fullName evidence="5">protein adenylyltransferase</fullName>
        <ecNumber evidence="5">2.7.7.108</ecNumber>
    </recommendedName>
</protein>
<keyword evidence="3" id="KW-0547">Nucleotide-binding</keyword>
<dbReference type="Pfam" id="PF02661">
    <property type="entry name" value="Fic"/>
    <property type="match status" value="1"/>
</dbReference>
<evidence type="ECO:0000256" key="5">
    <source>
        <dbReference type="ARBA" id="ARBA00034531"/>
    </source>
</evidence>
<dbReference type="GO" id="GO:0005524">
    <property type="term" value="F:ATP binding"/>
    <property type="evidence" value="ECO:0007669"/>
    <property type="project" value="UniProtKB-KW"/>
</dbReference>
<dbReference type="PROSITE" id="PS51459">
    <property type="entry name" value="FIDO"/>
    <property type="match status" value="1"/>
</dbReference>
<evidence type="ECO:0000256" key="3">
    <source>
        <dbReference type="ARBA" id="ARBA00022741"/>
    </source>
</evidence>
<dbReference type="AlphaFoldDB" id="A0A7C9NZK7"/>
<dbReference type="GO" id="GO:0070733">
    <property type="term" value="F:AMPylase activity"/>
    <property type="evidence" value="ECO:0007669"/>
    <property type="project" value="UniProtKB-EC"/>
</dbReference>
<evidence type="ECO:0000256" key="7">
    <source>
        <dbReference type="ARBA" id="ARBA00048696"/>
    </source>
</evidence>
<dbReference type="PANTHER" id="PTHR39560">
    <property type="entry name" value="PROTEIN ADENYLYLTRANSFERASE FIC-RELATED"/>
    <property type="match status" value="1"/>
</dbReference>